<accession>A0A8X7CKN3</accession>
<dbReference type="EMBL" id="BMAV01016611">
    <property type="protein sequence ID" value="GFY67552.1"/>
    <property type="molecule type" value="Genomic_DNA"/>
</dbReference>
<gene>
    <name evidence="1" type="ORF">TNIN_148501</name>
</gene>
<name>A0A8X7CKN3_9ARAC</name>
<reference evidence="1" key="1">
    <citation type="submission" date="2020-08" db="EMBL/GenBank/DDBJ databases">
        <title>Multicomponent nature underlies the extraordinary mechanical properties of spider dragline silk.</title>
        <authorList>
            <person name="Kono N."/>
            <person name="Nakamura H."/>
            <person name="Mori M."/>
            <person name="Yoshida Y."/>
            <person name="Ohtoshi R."/>
            <person name="Malay A.D."/>
            <person name="Moran D.A.P."/>
            <person name="Tomita M."/>
            <person name="Numata K."/>
            <person name="Arakawa K."/>
        </authorList>
    </citation>
    <scope>NUCLEOTIDE SEQUENCE</scope>
</reference>
<protein>
    <submittedName>
        <fullName evidence="1">Uncharacterized protein</fullName>
    </submittedName>
</protein>
<keyword evidence="2" id="KW-1185">Reference proteome</keyword>
<evidence type="ECO:0000313" key="1">
    <source>
        <dbReference type="EMBL" id="GFY67552.1"/>
    </source>
</evidence>
<comment type="caution">
    <text evidence="1">The sequence shown here is derived from an EMBL/GenBank/DDBJ whole genome shotgun (WGS) entry which is preliminary data.</text>
</comment>
<sequence>MFLSPHLVTEEAFQNFLDDIPIPVIEQKHRSEVTFMSNSDKEVYIPRCTLVVQPRCRYAEESSLWLIFCYYVYVDSELPVLLFHIPHIGRATHQNGVI</sequence>
<dbReference type="Proteomes" id="UP000886998">
    <property type="component" value="Unassembled WGS sequence"/>
</dbReference>
<organism evidence="1 2">
    <name type="scientific">Trichonephila inaurata madagascariensis</name>
    <dbReference type="NCBI Taxonomy" id="2747483"/>
    <lineage>
        <taxon>Eukaryota</taxon>
        <taxon>Metazoa</taxon>
        <taxon>Ecdysozoa</taxon>
        <taxon>Arthropoda</taxon>
        <taxon>Chelicerata</taxon>
        <taxon>Arachnida</taxon>
        <taxon>Araneae</taxon>
        <taxon>Araneomorphae</taxon>
        <taxon>Entelegynae</taxon>
        <taxon>Araneoidea</taxon>
        <taxon>Nephilidae</taxon>
        <taxon>Trichonephila</taxon>
        <taxon>Trichonephila inaurata</taxon>
    </lineage>
</organism>
<dbReference type="AlphaFoldDB" id="A0A8X7CKN3"/>
<evidence type="ECO:0000313" key="2">
    <source>
        <dbReference type="Proteomes" id="UP000886998"/>
    </source>
</evidence>
<proteinExistence type="predicted"/>